<dbReference type="GO" id="GO:0005524">
    <property type="term" value="F:ATP binding"/>
    <property type="evidence" value="ECO:0007669"/>
    <property type="project" value="UniProtKB-KW"/>
</dbReference>
<dbReference type="Ensembl" id="ENSSORT00005053911.1">
    <property type="protein sequence ID" value="ENSSORP00005052662.1"/>
    <property type="gene ID" value="ENSSORG00005023395.1"/>
</dbReference>
<evidence type="ECO:0008006" key="9">
    <source>
        <dbReference type="Google" id="ProtNLM"/>
    </source>
</evidence>
<accession>A0A673CJ32</accession>
<keyword evidence="2 6" id="KW-0479">Metal-binding</keyword>
<reference evidence="7" key="2">
    <citation type="submission" date="2025-08" db="UniProtKB">
        <authorList>
            <consortium name="Ensembl"/>
        </authorList>
    </citation>
    <scope>IDENTIFICATION</scope>
</reference>
<evidence type="ECO:0000256" key="6">
    <source>
        <dbReference type="PIRSR" id="PIRSR017434-2"/>
    </source>
</evidence>
<evidence type="ECO:0000256" key="5">
    <source>
        <dbReference type="PIRSR" id="PIRSR017434-1"/>
    </source>
</evidence>
<keyword evidence="3" id="KW-0378">Hydrolase</keyword>
<dbReference type="CDD" id="cd07522">
    <property type="entry name" value="HAD_cN-II"/>
    <property type="match status" value="1"/>
</dbReference>
<dbReference type="GO" id="GO:0050146">
    <property type="term" value="F:nucleoside phosphotransferase activity"/>
    <property type="evidence" value="ECO:0007669"/>
    <property type="project" value="UniProtKB-EC"/>
</dbReference>
<dbReference type="InterPro" id="IPR016695">
    <property type="entry name" value="Pur_nucleotidase"/>
</dbReference>
<dbReference type="FunFam" id="3.40.50.1000:FF:000021">
    <property type="entry name" value="NT5C2 isoform 1"/>
    <property type="match status" value="1"/>
</dbReference>
<feature type="active site" description="Proton donor" evidence="5">
    <location>
        <position position="12"/>
    </location>
</feature>
<evidence type="ECO:0000256" key="3">
    <source>
        <dbReference type="ARBA" id="ARBA00022801"/>
    </source>
</evidence>
<gene>
    <name evidence="7" type="primary">nt5c2b</name>
</gene>
<dbReference type="GO" id="GO:0005829">
    <property type="term" value="C:cytosol"/>
    <property type="evidence" value="ECO:0007669"/>
    <property type="project" value="UniProtKB-SubCell"/>
</dbReference>
<feature type="active site" description="Nucleophile" evidence="5">
    <location>
        <position position="10"/>
    </location>
</feature>
<dbReference type="SUPFAM" id="SSF56784">
    <property type="entry name" value="HAD-like"/>
    <property type="match status" value="1"/>
</dbReference>
<dbReference type="InterPro" id="IPR008380">
    <property type="entry name" value="HAD-SF_hydro_IG_5-nucl"/>
</dbReference>
<evidence type="ECO:0000313" key="8">
    <source>
        <dbReference type="Proteomes" id="UP000472271"/>
    </source>
</evidence>
<dbReference type="PANTHER" id="PTHR12103:SF36">
    <property type="entry name" value="CYTOSOLIC PURINE 5'-NUCLEOTIDASE ISOFORM X1"/>
    <property type="match status" value="1"/>
</dbReference>
<dbReference type="GO" id="GO:0046872">
    <property type="term" value="F:metal ion binding"/>
    <property type="evidence" value="ECO:0007669"/>
    <property type="project" value="UniProtKB-KW"/>
</dbReference>
<comment type="cofactor">
    <cofactor evidence="6">
        <name>Mg(2+)</name>
        <dbReference type="ChEBI" id="CHEBI:18420"/>
    </cofactor>
    <text evidence="6">Binds 1 Mg(2+) ion per subunit.</text>
</comment>
<evidence type="ECO:0000256" key="4">
    <source>
        <dbReference type="ARBA" id="ARBA00022842"/>
    </source>
</evidence>
<dbReference type="Pfam" id="PF05761">
    <property type="entry name" value="5_nucleotid"/>
    <property type="match status" value="2"/>
</dbReference>
<sequence length="443" mass="51007">MEKIKCFGFDMDYTLAVYKSPEYESLGFELTVERLVSIGYPQELLSFVYDPSFPTRGLVFDTMYGNLLKVDAYGNILVCVHGFNFLRGPEIRERYPNKFIQRDDTERFYILNTLFNLPETYLFACLVDFFSNCDRYTSCETGFKDGDLFMSYKSMFQDVRDAVDWVHFKGTLKEKTVENLEKYVVKDGKLPLLLSRMNEVAKVFLATNSDYKYTDKIMTYLFDFPHGPKPGTSHRPWQSYFDLILVDARKPLFFGEGTVLRQVDTTTGRLKIGTYTGPLQHGIVYSGGSSDIVCDLLGAKGKDIVYIGDHIFGDILKSKKRQGWRTFLVIPELAQELHVWTDKSCESVFLFTNVCMCQGWCLLPSLQKVTHDMDMCYGMMGSLFRSGSRQTLFASQVMRYADLYAASFINLLYYPFSYLFRAAHVLVMVEHLHVGGEPWHLKG</sequence>
<protein>
    <recommendedName>
        <fullName evidence="9">5'-nucleotidase, cytosolic IIb</fullName>
    </recommendedName>
</protein>
<reference evidence="7" key="3">
    <citation type="submission" date="2025-09" db="UniProtKB">
        <authorList>
            <consortium name="Ensembl"/>
        </authorList>
    </citation>
    <scope>IDENTIFICATION</scope>
</reference>
<feature type="binding site" evidence="6">
    <location>
        <position position="10"/>
    </location>
    <ligand>
        <name>Mg(2+)</name>
        <dbReference type="ChEBI" id="CHEBI:18420"/>
    </ligand>
</feature>
<dbReference type="PANTHER" id="PTHR12103">
    <property type="entry name" value="5'-NUCLEOTIDASE DOMAIN-CONTAINING"/>
    <property type="match status" value="1"/>
</dbReference>
<dbReference type="InterPro" id="IPR023214">
    <property type="entry name" value="HAD_sf"/>
</dbReference>
<evidence type="ECO:0000256" key="1">
    <source>
        <dbReference type="ARBA" id="ARBA00009589"/>
    </source>
</evidence>
<dbReference type="PIRSF" id="PIRSF017434">
    <property type="entry name" value="Purine_5'-nucleotidase"/>
    <property type="match status" value="1"/>
</dbReference>
<name>A0A673CJ32_9TELE</name>
<evidence type="ECO:0000256" key="2">
    <source>
        <dbReference type="ARBA" id="ARBA00022723"/>
    </source>
</evidence>
<dbReference type="Proteomes" id="UP000472271">
    <property type="component" value="Chromosome 1"/>
</dbReference>
<dbReference type="Gene3D" id="3.40.50.1000">
    <property type="entry name" value="HAD superfamily/HAD-like"/>
    <property type="match status" value="1"/>
</dbReference>
<feature type="binding site" evidence="6">
    <location>
        <position position="12"/>
    </location>
    <ligand>
        <name>GMP</name>
        <dbReference type="ChEBI" id="CHEBI:58115"/>
    </ligand>
</feature>
<reference evidence="7" key="1">
    <citation type="submission" date="2019-06" db="EMBL/GenBank/DDBJ databases">
        <authorList>
            <consortium name="Wellcome Sanger Institute Data Sharing"/>
        </authorList>
    </citation>
    <scope>NUCLEOTIDE SEQUENCE [LARGE SCALE GENOMIC DNA]</scope>
</reference>
<comment type="similarity">
    <text evidence="1">Belongs to the 5'(3')-deoxyribonucleotidase family.</text>
</comment>
<keyword evidence="8" id="KW-1185">Reference proteome</keyword>
<feature type="binding site" evidence="6">
    <location>
        <position position="309"/>
    </location>
    <ligand>
        <name>Mg(2+)</name>
        <dbReference type="ChEBI" id="CHEBI:18420"/>
    </ligand>
</feature>
<proteinExistence type="inferred from homology"/>
<dbReference type="GO" id="GO:0046037">
    <property type="term" value="P:GMP metabolic process"/>
    <property type="evidence" value="ECO:0007669"/>
    <property type="project" value="UniProtKB-ARBA"/>
</dbReference>
<dbReference type="GO" id="GO:0008253">
    <property type="term" value="F:5'-nucleotidase activity"/>
    <property type="evidence" value="ECO:0007669"/>
    <property type="project" value="UniProtKB-EC"/>
</dbReference>
<dbReference type="NCBIfam" id="TIGR02244">
    <property type="entry name" value="HAD-IG-Ncltidse"/>
    <property type="match status" value="1"/>
</dbReference>
<keyword evidence="4 6" id="KW-0460">Magnesium</keyword>
<evidence type="ECO:0000313" key="7">
    <source>
        <dbReference type="Ensembl" id="ENSSORP00005052662.1"/>
    </source>
</evidence>
<dbReference type="AlphaFoldDB" id="A0A673CJ32"/>
<organism evidence="7 8">
    <name type="scientific">Sphaeramia orbicularis</name>
    <name type="common">orbiculate cardinalfish</name>
    <dbReference type="NCBI Taxonomy" id="375764"/>
    <lineage>
        <taxon>Eukaryota</taxon>
        <taxon>Metazoa</taxon>
        <taxon>Chordata</taxon>
        <taxon>Craniata</taxon>
        <taxon>Vertebrata</taxon>
        <taxon>Euteleostomi</taxon>
        <taxon>Actinopterygii</taxon>
        <taxon>Neopterygii</taxon>
        <taxon>Teleostei</taxon>
        <taxon>Neoteleostei</taxon>
        <taxon>Acanthomorphata</taxon>
        <taxon>Gobiaria</taxon>
        <taxon>Kurtiformes</taxon>
        <taxon>Apogonoidei</taxon>
        <taxon>Apogonidae</taxon>
        <taxon>Apogoninae</taxon>
        <taxon>Sphaeramia</taxon>
    </lineage>
</organism>
<dbReference type="InterPro" id="IPR036412">
    <property type="entry name" value="HAD-like_sf"/>
</dbReference>